<feature type="transmembrane region" description="Helical" evidence="11">
    <location>
        <begin position="103"/>
        <end position="123"/>
    </location>
</feature>
<feature type="transmembrane region" description="Helical" evidence="11">
    <location>
        <begin position="6"/>
        <end position="28"/>
    </location>
</feature>
<dbReference type="InterPro" id="IPR000644">
    <property type="entry name" value="CBS_dom"/>
</dbReference>
<feature type="domain" description="CBS" evidence="12">
    <location>
        <begin position="283"/>
        <end position="340"/>
    </location>
</feature>
<evidence type="ECO:0000313" key="15">
    <source>
        <dbReference type="Proteomes" id="UP001454489"/>
    </source>
</evidence>
<accession>A0ABV1HCS6</accession>
<dbReference type="Proteomes" id="UP001454489">
    <property type="component" value="Unassembled WGS sequence"/>
</dbReference>
<evidence type="ECO:0000256" key="2">
    <source>
        <dbReference type="ARBA" id="ARBA00006337"/>
    </source>
</evidence>
<dbReference type="PANTHER" id="PTHR43099:SF5">
    <property type="entry name" value="HLYC_CORC FAMILY TRANSPORTER"/>
    <property type="match status" value="1"/>
</dbReference>
<evidence type="ECO:0000259" key="13">
    <source>
        <dbReference type="PROSITE" id="PS51846"/>
    </source>
</evidence>
<keyword evidence="3" id="KW-1003">Cell membrane</keyword>
<comment type="caution">
    <text evidence="14">The sequence shown here is derived from an EMBL/GenBank/DDBJ whole genome shotgun (WGS) entry which is preliminary data.</text>
</comment>
<dbReference type="InterPro" id="IPR002550">
    <property type="entry name" value="CNNM"/>
</dbReference>
<evidence type="ECO:0000256" key="5">
    <source>
        <dbReference type="ARBA" id="ARBA00022737"/>
    </source>
</evidence>
<keyword evidence="6 10" id="KW-1133">Transmembrane helix</keyword>
<keyword evidence="7 9" id="KW-0129">CBS domain</keyword>
<dbReference type="RefSeq" id="WP_353530140.1">
    <property type="nucleotide sequence ID" value="NZ_JBBMEX010000003.1"/>
</dbReference>
<dbReference type="Gene3D" id="3.10.580.10">
    <property type="entry name" value="CBS-domain"/>
    <property type="match status" value="1"/>
</dbReference>
<keyword evidence="15" id="KW-1185">Reference proteome</keyword>
<organism evidence="14 15">
    <name type="scientific">Maccoyibacter intestinihominis</name>
    <dbReference type="NCBI Taxonomy" id="3133499"/>
    <lineage>
        <taxon>Bacteria</taxon>
        <taxon>Bacillati</taxon>
        <taxon>Bacillota</taxon>
        <taxon>Clostridia</taxon>
        <taxon>Lachnospirales</taxon>
        <taxon>Lachnospiraceae</taxon>
        <taxon>Maccoyibacter</taxon>
    </lineage>
</organism>
<comment type="similarity">
    <text evidence="2">Belongs to the UPF0053 family.</text>
</comment>
<evidence type="ECO:0000256" key="4">
    <source>
        <dbReference type="ARBA" id="ARBA00022692"/>
    </source>
</evidence>
<evidence type="ECO:0000259" key="12">
    <source>
        <dbReference type="PROSITE" id="PS51371"/>
    </source>
</evidence>
<evidence type="ECO:0000256" key="3">
    <source>
        <dbReference type="ARBA" id="ARBA00022475"/>
    </source>
</evidence>
<keyword evidence="8 10" id="KW-0472">Membrane</keyword>
<feature type="domain" description="CNNM transmembrane" evidence="13">
    <location>
        <begin position="1"/>
        <end position="201"/>
    </location>
</feature>
<feature type="transmembrane region" description="Helical" evidence="11">
    <location>
        <begin position="57"/>
        <end position="77"/>
    </location>
</feature>
<comment type="subcellular location">
    <subcellularLocation>
        <location evidence="1">Cell membrane</location>
        <topology evidence="1">Multi-pass membrane protein</topology>
    </subcellularLocation>
</comment>
<evidence type="ECO:0000256" key="10">
    <source>
        <dbReference type="PROSITE-ProRule" id="PRU01193"/>
    </source>
</evidence>
<dbReference type="CDD" id="cd04590">
    <property type="entry name" value="CBS_pair_CorC_HlyC_assoc"/>
    <property type="match status" value="1"/>
</dbReference>
<dbReference type="SUPFAM" id="SSF54631">
    <property type="entry name" value="CBS-domain pair"/>
    <property type="match status" value="1"/>
</dbReference>
<dbReference type="InterPro" id="IPR046342">
    <property type="entry name" value="CBS_dom_sf"/>
</dbReference>
<keyword evidence="5" id="KW-0677">Repeat</keyword>
<dbReference type="PROSITE" id="PS51846">
    <property type="entry name" value="CNNM"/>
    <property type="match status" value="1"/>
</dbReference>
<gene>
    <name evidence="14" type="ORF">WMO43_03960</name>
</gene>
<reference evidence="14 15" key="1">
    <citation type="submission" date="2024-03" db="EMBL/GenBank/DDBJ databases">
        <title>Human intestinal bacterial collection.</title>
        <authorList>
            <person name="Pauvert C."/>
            <person name="Hitch T.C.A."/>
            <person name="Clavel T."/>
        </authorList>
    </citation>
    <scope>NUCLEOTIDE SEQUENCE [LARGE SCALE GENOMIC DNA]</scope>
    <source>
        <strain evidence="14 15">CLA-AA-H185</strain>
    </source>
</reference>
<dbReference type="Pfam" id="PF01595">
    <property type="entry name" value="CNNM"/>
    <property type="match status" value="1"/>
</dbReference>
<proteinExistence type="inferred from homology"/>
<evidence type="ECO:0000256" key="11">
    <source>
        <dbReference type="SAM" id="Phobius"/>
    </source>
</evidence>
<feature type="domain" description="CBS" evidence="12">
    <location>
        <begin position="221"/>
        <end position="280"/>
    </location>
</feature>
<evidence type="ECO:0000256" key="9">
    <source>
        <dbReference type="PROSITE-ProRule" id="PRU00703"/>
    </source>
</evidence>
<dbReference type="Gene3D" id="3.30.465.10">
    <property type="match status" value="1"/>
</dbReference>
<evidence type="ECO:0000256" key="1">
    <source>
        <dbReference type="ARBA" id="ARBA00004651"/>
    </source>
</evidence>
<dbReference type="EMBL" id="JBBMEX010000003">
    <property type="protein sequence ID" value="MEQ2557036.1"/>
    <property type="molecule type" value="Genomic_DNA"/>
</dbReference>
<evidence type="ECO:0000313" key="14">
    <source>
        <dbReference type="EMBL" id="MEQ2557036.1"/>
    </source>
</evidence>
<feature type="transmembrane region" description="Helical" evidence="11">
    <location>
        <begin position="143"/>
        <end position="165"/>
    </location>
</feature>
<keyword evidence="4 10" id="KW-0812">Transmembrane</keyword>
<dbReference type="Pfam" id="PF00571">
    <property type="entry name" value="CBS"/>
    <property type="match status" value="2"/>
</dbReference>
<dbReference type="PANTHER" id="PTHR43099">
    <property type="entry name" value="UPF0053 PROTEIN YRKA"/>
    <property type="match status" value="1"/>
</dbReference>
<dbReference type="SMART" id="SM01091">
    <property type="entry name" value="CorC_HlyC"/>
    <property type="match status" value="1"/>
</dbReference>
<evidence type="ECO:0000256" key="7">
    <source>
        <dbReference type="ARBA" id="ARBA00023122"/>
    </source>
</evidence>
<dbReference type="SUPFAM" id="SSF56176">
    <property type="entry name" value="FAD-binding/transporter-associated domain-like"/>
    <property type="match status" value="1"/>
</dbReference>
<protein>
    <submittedName>
        <fullName evidence="14">Hemolysin family protein</fullName>
    </submittedName>
</protein>
<evidence type="ECO:0000256" key="8">
    <source>
        <dbReference type="ARBA" id="ARBA00023136"/>
    </source>
</evidence>
<evidence type="ECO:0000256" key="6">
    <source>
        <dbReference type="ARBA" id="ARBA00022989"/>
    </source>
</evidence>
<dbReference type="PROSITE" id="PS51371">
    <property type="entry name" value="CBS"/>
    <property type="match status" value="2"/>
</dbReference>
<dbReference type="InterPro" id="IPR051676">
    <property type="entry name" value="UPF0053_domain"/>
</dbReference>
<dbReference type="InterPro" id="IPR044751">
    <property type="entry name" value="Ion_transp-like_CBS"/>
</dbReference>
<name>A0ABV1HCS6_9FIRM</name>
<dbReference type="InterPro" id="IPR036318">
    <property type="entry name" value="FAD-bd_PCMH-like_sf"/>
</dbReference>
<dbReference type="InterPro" id="IPR016169">
    <property type="entry name" value="FAD-bd_PCMH_sub2"/>
</dbReference>
<sequence>MLGAFLLQIILITLNAVFASAEIAVISLNETKLKQEAKNGDVRAERLMSLTKQPARFLATIQVAITLAGLLGSAFAADNFSAPLVAALTAAGVPVSPKVLKNVALVVITLILSYFSLVFGELVPKRIAMKKSEALSLGMSGMLYVVAKIFAPLVALLTVSTNFILKRIGLNPEEEEERVSEEEIRMMLEVGNEQGVIKNEEQQMIQNVFKLDDILIGQICTHRMDIVCLEIEDTVEEWEKVFFESRHSFYPICEETKDEIIGILDVKDFFRRKEKDKYQILEYDADAPYFVPETMRADVLLRNMKQQKQYFAVVIDEYGGVTGIITLHDLIEELVGEIDEEEENSAPDIEQIGENQWKISGSASLEKVAESLQLDIPFREYETYGGFLCSVIGRIPNDGEQFECEIGEKASVKVNTVKNHRITDTLLTYKL</sequence>
<dbReference type="InterPro" id="IPR005170">
    <property type="entry name" value="Transptr-assoc_dom"/>
</dbReference>
<dbReference type="Pfam" id="PF03471">
    <property type="entry name" value="CorC_HlyC"/>
    <property type="match status" value="1"/>
</dbReference>